<evidence type="ECO:0000259" key="1">
    <source>
        <dbReference type="Pfam" id="PF10276"/>
    </source>
</evidence>
<dbReference type="Gene3D" id="2.60.260.40">
    <property type="entry name" value="q5lls5 like domains"/>
    <property type="match status" value="1"/>
</dbReference>
<feature type="domain" description="Zinc finger CHCC-type" evidence="1">
    <location>
        <begin position="117"/>
        <end position="153"/>
    </location>
</feature>
<keyword evidence="3" id="KW-1185">Reference proteome</keyword>
<evidence type="ECO:0000313" key="3">
    <source>
        <dbReference type="Proteomes" id="UP000265703"/>
    </source>
</evidence>
<dbReference type="OrthoDB" id="307899at2759"/>
<dbReference type="PANTHER" id="PTHR13156:SF0">
    <property type="entry name" value="NADH DEHYDROGENASE [UBIQUINONE] IRON-SULFUR PROTEIN 6, MITOCHONDRIAL"/>
    <property type="match status" value="1"/>
</dbReference>
<proteinExistence type="predicted"/>
<gene>
    <name evidence="2" type="ORF">C1645_765666</name>
</gene>
<accession>A0A397T5L1</accession>
<dbReference type="EMBL" id="QKYT01000132">
    <property type="protein sequence ID" value="RIA92206.1"/>
    <property type="molecule type" value="Genomic_DNA"/>
</dbReference>
<dbReference type="AlphaFoldDB" id="A0A397T5L1"/>
<dbReference type="InterPro" id="IPR019401">
    <property type="entry name" value="Znf_CHCC"/>
</dbReference>
<organism evidence="2 3">
    <name type="scientific">Glomus cerebriforme</name>
    <dbReference type="NCBI Taxonomy" id="658196"/>
    <lineage>
        <taxon>Eukaryota</taxon>
        <taxon>Fungi</taxon>
        <taxon>Fungi incertae sedis</taxon>
        <taxon>Mucoromycota</taxon>
        <taxon>Glomeromycotina</taxon>
        <taxon>Glomeromycetes</taxon>
        <taxon>Glomerales</taxon>
        <taxon>Glomeraceae</taxon>
        <taxon>Glomus</taxon>
    </lineage>
</organism>
<dbReference type="STRING" id="658196.A0A397T5L1"/>
<dbReference type="GO" id="GO:0006120">
    <property type="term" value="P:mitochondrial electron transport, NADH to ubiquinone"/>
    <property type="evidence" value="ECO:0007669"/>
    <property type="project" value="TreeGrafter"/>
</dbReference>
<dbReference type="Pfam" id="PF10276">
    <property type="entry name" value="zf-CHCC"/>
    <property type="match status" value="1"/>
</dbReference>
<dbReference type="Proteomes" id="UP000265703">
    <property type="component" value="Unassembled WGS sequence"/>
</dbReference>
<comment type="caution">
    <text evidence="2">The sequence shown here is derived from an EMBL/GenBank/DDBJ whole genome shotgun (WGS) entry which is preliminary data.</text>
</comment>
<reference evidence="2 3" key="1">
    <citation type="submission" date="2018-06" db="EMBL/GenBank/DDBJ databases">
        <title>Comparative genomics reveals the genomic features of Rhizophagus irregularis, R. cerebriforme, R. diaphanum and Gigaspora rosea, and their symbiotic lifestyle signature.</title>
        <authorList>
            <person name="Morin E."/>
            <person name="San Clemente H."/>
            <person name="Chen E.C.H."/>
            <person name="De La Providencia I."/>
            <person name="Hainaut M."/>
            <person name="Kuo A."/>
            <person name="Kohler A."/>
            <person name="Murat C."/>
            <person name="Tang N."/>
            <person name="Roy S."/>
            <person name="Loubradou J."/>
            <person name="Henrissat B."/>
            <person name="Grigoriev I.V."/>
            <person name="Corradi N."/>
            <person name="Roux C."/>
            <person name="Martin F.M."/>
        </authorList>
    </citation>
    <scope>NUCLEOTIDE SEQUENCE [LARGE SCALE GENOMIC DNA]</scope>
    <source>
        <strain evidence="2 3">DAOM 227022</strain>
    </source>
</reference>
<dbReference type="FunFam" id="2.60.260.40:FF:000003">
    <property type="entry name" value="NADH dehydrogenase [ubiquinone] iron-sulfur protein 6, mitochondrial"/>
    <property type="match status" value="1"/>
</dbReference>
<dbReference type="GO" id="GO:0005739">
    <property type="term" value="C:mitochondrion"/>
    <property type="evidence" value="ECO:0007669"/>
    <property type="project" value="GOC"/>
</dbReference>
<dbReference type="PANTHER" id="PTHR13156">
    <property type="entry name" value="NADH-UBIQUINONE OXIDOREDUCTASE 13 KD-A SUBUNIT"/>
    <property type="match status" value="1"/>
</dbReference>
<protein>
    <recommendedName>
        <fullName evidence="1">Zinc finger CHCC-type domain-containing protein</fullName>
    </recommendedName>
</protein>
<sequence>MNVLNRSTSIINILKQPISYRNNLIPFSRYSFTYPRYYATKEGPEATEITNTTTMNATTKSTSVDIPNYRVAWSKSQKPRDEAMIGPRFEQTDLEAQPRPLAAIDLIAEEPIHYVEGRVAVCHGGKGALGHPQIYINLDQPGAHSCGYCGIRFEQKGHH</sequence>
<evidence type="ECO:0000313" key="2">
    <source>
        <dbReference type="EMBL" id="RIA92206.1"/>
    </source>
</evidence>
<name>A0A397T5L1_9GLOM</name>